<proteinExistence type="predicted"/>
<dbReference type="GO" id="GO:0022857">
    <property type="term" value="F:transmembrane transporter activity"/>
    <property type="evidence" value="ECO:0007669"/>
    <property type="project" value="InterPro"/>
</dbReference>
<sequence>MPLAVFVLGLSIFALGTSEFMITGLLPGMAADLGVSIPDAGLLISAFAVGMVVGAPLLAVGTLKLPRRTTLLALLVVFAGSHVVGALAPGYRLLFATRIVSALACAGFWAVAAATTVSLVPAARRGRALAVLVGGLTLANIAGVPAGTLLGQHAGWRTAFWAVAALTVVAVVGVLAFVPRTVADSSALRVRTELQVFRNGRVWLALGVIALTQAMVFATFSYLAPLLTTTDGLPSSWVPLVLVLFGAGALIGILAGGKLADAHPFSTLYGSLGLAVVALVALAVTSDLMVAVIAVLVLGGAAFAANPALNVRAYSVAGGSSTLVGASTTSGFNVGNTAGPWVGGVAINAGLGFPSVAWVSVGLGGLALAALTFAVRLQRSDDARVPALSPEEPVTQPAAR</sequence>
<dbReference type="Pfam" id="PF07690">
    <property type="entry name" value="MFS_1"/>
    <property type="match status" value="1"/>
</dbReference>
<keyword evidence="5 6" id="KW-0472">Membrane</keyword>
<evidence type="ECO:0000256" key="6">
    <source>
        <dbReference type="SAM" id="Phobius"/>
    </source>
</evidence>
<feature type="transmembrane region" description="Helical" evidence="6">
    <location>
        <begin position="42"/>
        <end position="60"/>
    </location>
</feature>
<feature type="transmembrane region" description="Helical" evidence="6">
    <location>
        <begin position="272"/>
        <end position="305"/>
    </location>
</feature>
<dbReference type="RefSeq" id="WP_285966885.1">
    <property type="nucleotide sequence ID" value="NZ_CP127294.1"/>
</dbReference>
<comment type="subcellular location">
    <subcellularLocation>
        <location evidence="1">Cell membrane</location>
        <topology evidence="1">Multi-pass membrane protein</topology>
    </subcellularLocation>
</comment>
<dbReference type="EMBL" id="CP127294">
    <property type="protein sequence ID" value="WIX76128.1"/>
    <property type="molecule type" value="Genomic_DNA"/>
</dbReference>
<keyword evidence="4 6" id="KW-1133">Transmembrane helix</keyword>
<feature type="transmembrane region" description="Helical" evidence="6">
    <location>
        <begin position="356"/>
        <end position="375"/>
    </location>
</feature>
<evidence type="ECO:0000256" key="3">
    <source>
        <dbReference type="ARBA" id="ARBA00022692"/>
    </source>
</evidence>
<feature type="transmembrane region" description="Helical" evidence="6">
    <location>
        <begin position="159"/>
        <end position="182"/>
    </location>
</feature>
<evidence type="ECO:0000256" key="5">
    <source>
        <dbReference type="ARBA" id="ARBA00023136"/>
    </source>
</evidence>
<evidence type="ECO:0000313" key="9">
    <source>
        <dbReference type="Proteomes" id="UP001236014"/>
    </source>
</evidence>
<dbReference type="NCBIfam" id="NF033135">
    <property type="entry name" value="cmx_cmrA"/>
    <property type="match status" value="1"/>
</dbReference>
<dbReference type="InterPro" id="IPR036259">
    <property type="entry name" value="MFS_trans_sf"/>
</dbReference>
<feature type="transmembrane region" description="Helical" evidence="6">
    <location>
        <begin position="99"/>
        <end position="121"/>
    </location>
</feature>
<keyword evidence="3 6" id="KW-0812">Transmembrane</keyword>
<evidence type="ECO:0000256" key="2">
    <source>
        <dbReference type="ARBA" id="ARBA00022475"/>
    </source>
</evidence>
<dbReference type="Gene3D" id="1.20.1250.20">
    <property type="entry name" value="MFS general substrate transporter like domains"/>
    <property type="match status" value="2"/>
</dbReference>
<dbReference type="Proteomes" id="UP001236014">
    <property type="component" value="Chromosome"/>
</dbReference>
<dbReference type="PANTHER" id="PTHR43124">
    <property type="entry name" value="PURINE EFFLUX PUMP PBUE"/>
    <property type="match status" value="1"/>
</dbReference>
<name>A0A9Y2ICS9_9PSEU</name>
<protein>
    <submittedName>
        <fullName evidence="8">MFS transporter</fullName>
    </submittedName>
</protein>
<reference evidence="8 9" key="1">
    <citation type="submission" date="2023-06" db="EMBL/GenBank/DDBJ databases">
        <authorList>
            <person name="Oyuntsetseg B."/>
            <person name="Kim S.B."/>
        </authorList>
    </citation>
    <scope>NUCLEOTIDE SEQUENCE [LARGE SCALE GENOMIC DNA]</scope>
    <source>
        <strain evidence="8 9">2-15</strain>
    </source>
</reference>
<keyword evidence="2" id="KW-1003">Cell membrane</keyword>
<dbReference type="InterPro" id="IPR011701">
    <property type="entry name" value="MFS"/>
</dbReference>
<evidence type="ECO:0000256" key="1">
    <source>
        <dbReference type="ARBA" id="ARBA00004651"/>
    </source>
</evidence>
<gene>
    <name evidence="8" type="ORF">QRX50_32255</name>
</gene>
<keyword evidence="9" id="KW-1185">Reference proteome</keyword>
<organism evidence="8 9">
    <name type="scientific">Amycolatopsis carbonis</name>
    <dbReference type="NCBI Taxonomy" id="715471"/>
    <lineage>
        <taxon>Bacteria</taxon>
        <taxon>Bacillati</taxon>
        <taxon>Actinomycetota</taxon>
        <taxon>Actinomycetes</taxon>
        <taxon>Pseudonocardiales</taxon>
        <taxon>Pseudonocardiaceae</taxon>
        <taxon>Amycolatopsis</taxon>
    </lineage>
</organism>
<evidence type="ECO:0000313" key="8">
    <source>
        <dbReference type="EMBL" id="WIX76128.1"/>
    </source>
</evidence>
<evidence type="ECO:0000259" key="7">
    <source>
        <dbReference type="PROSITE" id="PS50850"/>
    </source>
</evidence>
<feature type="transmembrane region" description="Helical" evidence="6">
    <location>
        <begin position="72"/>
        <end position="93"/>
    </location>
</feature>
<dbReference type="SUPFAM" id="SSF103473">
    <property type="entry name" value="MFS general substrate transporter"/>
    <property type="match status" value="1"/>
</dbReference>
<dbReference type="AlphaFoldDB" id="A0A9Y2ICS9"/>
<dbReference type="PANTHER" id="PTHR43124:SF3">
    <property type="entry name" value="CHLORAMPHENICOL EFFLUX PUMP RV0191"/>
    <property type="match status" value="1"/>
</dbReference>
<dbReference type="InterPro" id="IPR050189">
    <property type="entry name" value="MFS_Efflux_Transporters"/>
</dbReference>
<dbReference type="PROSITE" id="PS50850">
    <property type="entry name" value="MFS"/>
    <property type="match status" value="1"/>
</dbReference>
<evidence type="ECO:0000256" key="4">
    <source>
        <dbReference type="ARBA" id="ARBA00022989"/>
    </source>
</evidence>
<dbReference type="GO" id="GO:0005886">
    <property type="term" value="C:plasma membrane"/>
    <property type="evidence" value="ECO:0007669"/>
    <property type="project" value="UniProtKB-SubCell"/>
</dbReference>
<feature type="transmembrane region" description="Helical" evidence="6">
    <location>
        <begin position="202"/>
        <end position="224"/>
    </location>
</feature>
<feature type="transmembrane region" description="Helical" evidence="6">
    <location>
        <begin position="128"/>
        <end position="147"/>
    </location>
</feature>
<dbReference type="InterPro" id="IPR020846">
    <property type="entry name" value="MFS_dom"/>
</dbReference>
<feature type="domain" description="Major facilitator superfamily (MFS) profile" evidence="7">
    <location>
        <begin position="4"/>
        <end position="382"/>
    </location>
</feature>
<feature type="transmembrane region" description="Helical" evidence="6">
    <location>
        <begin position="236"/>
        <end position="260"/>
    </location>
</feature>
<dbReference type="KEGG" id="acab:QRX50_32255"/>
<dbReference type="CDD" id="cd17324">
    <property type="entry name" value="MFS_NepI_like"/>
    <property type="match status" value="1"/>
</dbReference>
<accession>A0A9Y2ICS9</accession>